<reference evidence="1 2" key="1">
    <citation type="journal article" date="2016" name="ISME J.">
        <title>Chasing the elusive Euryarchaeota class WSA2: genomes reveal a uniquely fastidious methyl-reducing methanogen.</title>
        <authorList>
            <person name="Nobu M.K."/>
            <person name="Narihiro T."/>
            <person name="Kuroda K."/>
            <person name="Mei R."/>
            <person name="Liu W.T."/>
        </authorList>
    </citation>
    <scope>NUCLEOTIDE SEQUENCE [LARGE SCALE GENOMIC DNA]</scope>
    <source>
        <strain evidence="1">U1lsi0528_Bin089</strain>
    </source>
</reference>
<protein>
    <submittedName>
        <fullName evidence="1">Putative UV damage endonuclease</fullName>
    </submittedName>
</protein>
<evidence type="ECO:0000313" key="2">
    <source>
        <dbReference type="Proteomes" id="UP000075578"/>
    </source>
</evidence>
<sequence length="79" mass="9147">MKEAIELSQKTWKTQDGILMTDYSSQAPNERFGKHAASVDVDNFREFLKETRDHDFDIMLEIKDKEKSALKAIEVVKNS</sequence>
<keyword evidence="1" id="KW-0378">Hydrolase</keyword>
<proteinExistence type="predicted"/>
<evidence type="ECO:0000313" key="1">
    <source>
        <dbReference type="EMBL" id="KYC45940.1"/>
    </source>
</evidence>
<keyword evidence="1" id="KW-0540">Nuclease</keyword>
<organism evidence="1 2">
    <name type="scientific">Candidatus Methanofastidiosum methylothiophilum</name>
    <dbReference type="NCBI Taxonomy" id="1705564"/>
    <lineage>
        <taxon>Archaea</taxon>
        <taxon>Methanobacteriati</taxon>
        <taxon>Methanobacteriota</taxon>
        <taxon>Stenosarchaea group</taxon>
        <taxon>Candidatus Methanofastidiosia</taxon>
        <taxon>Candidatus Methanofastidiosales</taxon>
        <taxon>Candidatus Methanofastidiosaceae</taxon>
        <taxon>Candidatus Methanofastidiosum</taxon>
    </lineage>
</organism>
<dbReference type="EMBL" id="LNGD01000227">
    <property type="protein sequence ID" value="KYC45940.1"/>
    <property type="molecule type" value="Genomic_DNA"/>
</dbReference>
<keyword evidence="1" id="KW-0255">Endonuclease</keyword>
<dbReference type="Proteomes" id="UP000075578">
    <property type="component" value="Unassembled WGS sequence"/>
</dbReference>
<dbReference type="AlphaFoldDB" id="A0A150ILQ3"/>
<name>A0A150ILQ3_9EURY</name>
<dbReference type="PATRIC" id="fig|1705564.3.peg.2053"/>
<comment type="caution">
    <text evidence="1">The sequence shown here is derived from an EMBL/GenBank/DDBJ whole genome shotgun (WGS) entry which is preliminary data.</text>
</comment>
<dbReference type="GO" id="GO:0004519">
    <property type="term" value="F:endonuclease activity"/>
    <property type="evidence" value="ECO:0007669"/>
    <property type="project" value="UniProtKB-KW"/>
</dbReference>
<accession>A0A150ILQ3</accession>
<dbReference type="Gene3D" id="3.20.20.150">
    <property type="entry name" value="Divalent-metal-dependent TIM barrel enzymes"/>
    <property type="match status" value="1"/>
</dbReference>
<gene>
    <name evidence="1" type="ORF">AMQ74_01878</name>
</gene>